<evidence type="ECO:0000256" key="1">
    <source>
        <dbReference type="SAM" id="Phobius"/>
    </source>
</evidence>
<keyword evidence="1" id="KW-0472">Membrane</keyword>
<evidence type="ECO:0000313" key="3">
    <source>
        <dbReference type="Proteomes" id="UP000231388"/>
    </source>
</evidence>
<name>A0A2G9XBG0_UNCKA</name>
<protein>
    <submittedName>
        <fullName evidence="2">Uncharacterized protein</fullName>
    </submittedName>
</protein>
<feature type="transmembrane region" description="Helical" evidence="1">
    <location>
        <begin position="44"/>
        <end position="61"/>
    </location>
</feature>
<accession>A0A2G9XBG0</accession>
<gene>
    <name evidence="2" type="ORF">COX53_03315</name>
</gene>
<dbReference type="AlphaFoldDB" id="A0A2G9XBG0"/>
<comment type="caution">
    <text evidence="2">The sequence shown here is derived from an EMBL/GenBank/DDBJ whole genome shotgun (WGS) entry which is preliminary data.</text>
</comment>
<reference evidence="2 3" key="1">
    <citation type="submission" date="2017-09" db="EMBL/GenBank/DDBJ databases">
        <title>Depth-based differentiation of microbial function through sediment-hosted aquifers and enrichment of novel symbionts in the deep terrestrial subsurface.</title>
        <authorList>
            <person name="Probst A.J."/>
            <person name="Ladd B."/>
            <person name="Jarett J.K."/>
            <person name="Geller-Mcgrath D.E."/>
            <person name="Sieber C.M."/>
            <person name="Emerson J.B."/>
            <person name="Anantharaman K."/>
            <person name="Thomas B.C."/>
            <person name="Malmstrom R."/>
            <person name="Stieglmeier M."/>
            <person name="Klingl A."/>
            <person name="Woyke T."/>
            <person name="Ryan C.M."/>
            <person name="Banfield J.F."/>
        </authorList>
    </citation>
    <scope>NUCLEOTIDE SEQUENCE [LARGE SCALE GENOMIC DNA]</scope>
    <source>
        <strain evidence="2">CG23_combo_of_CG06-09_8_20_14_all_40_14</strain>
    </source>
</reference>
<evidence type="ECO:0000313" key="2">
    <source>
        <dbReference type="EMBL" id="PIP04277.1"/>
    </source>
</evidence>
<dbReference type="EMBL" id="PCQY01000039">
    <property type="protein sequence ID" value="PIP04277.1"/>
    <property type="molecule type" value="Genomic_DNA"/>
</dbReference>
<keyword evidence="1" id="KW-0812">Transmembrane</keyword>
<organism evidence="2 3">
    <name type="scientific">candidate division WWE3 bacterium CG23_combo_of_CG06-09_8_20_14_all_40_14</name>
    <dbReference type="NCBI Taxonomy" id="1975095"/>
    <lineage>
        <taxon>Bacteria</taxon>
        <taxon>Katanobacteria</taxon>
    </lineage>
</organism>
<proteinExistence type="predicted"/>
<dbReference type="Proteomes" id="UP000231388">
    <property type="component" value="Unassembled WGS sequence"/>
</dbReference>
<sequence length="62" mass="6883">MKKALTLIGVALIGSFAVLAIDAFVGVSFGEDVTMFAKITHTVVHMLWGGIFMATVWRLWWK</sequence>
<keyword evidence="1" id="KW-1133">Transmembrane helix</keyword>